<comment type="caution">
    <text evidence="1">The sequence shown here is derived from an EMBL/GenBank/DDBJ whole genome shotgun (WGS) entry which is preliminary data.</text>
</comment>
<dbReference type="EMBL" id="WQMT02000009">
    <property type="protein sequence ID" value="KAG9219720.1"/>
    <property type="molecule type" value="Genomic_DNA"/>
</dbReference>
<evidence type="ECO:0000313" key="2">
    <source>
        <dbReference type="Proteomes" id="UP000824881"/>
    </source>
</evidence>
<keyword evidence="2" id="KW-1185">Reference proteome</keyword>
<reference evidence="1 2" key="1">
    <citation type="journal article" date="2021" name="Appl. Environ. Microbiol.">
        <title>Genetic linkage and physical mapping for an oyster mushroom Pleurotus cornucopiae and QTL analysis for the trait cap color.</title>
        <authorList>
            <person name="Zhang Y."/>
            <person name="Gao W."/>
            <person name="Sonnenberg A."/>
            <person name="Chen Q."/>
            <person name="Zhang J."/>
            <person name="Huang C."/>
        </authorList>
    </citation>
    <scope>NUCLEOTIDE SEQUENCE [LARGE SCALE GENOMIC DNA]</scope>
    <source>
        <strain evidence="1">CCMSSC00406</strain>
    </source>
</reference>
<dbReference type="Proteomes" id="UP000824881">
    <property type="component" value="Unassembled WGS sequence"/>
</dbReference>
<gene>
    <name evidence="1" type="ORF">CCMSSC00406_0010183</name>
</gene>
<proteinExistence type="predicted"/>
<protein>
    <submittedName>
        <fullName evidence="1">Uncharacterized protein</fullName>
    </submittedName>
</protein>
<organism evidence="1 2">
    <name type="scientific">Pleurotus cornucopiae</name>
    <name type="common">Cornucopia mushroom</name>
    <dbReference type="NCBI Taxonomy" id="5321"/>
    <lineage>
        <taxon>Eukaryota</taxon>
        <taxon>Fungi</taxon>
        <taxon>Dikarya</taxon>
        <taxon>Basidiomycota</taxon>
        <taxon>Agaricomycotina</taxon>
        <taxon>Agaricomycetes</taxon>
        <taxon>Agaricomycetidae</taxon>
        <taxon>Agaricales</taxon>
        <taxon>Pleurotineae</taxon>
        <taxon>Pleurotaceae</taxon>
        <taxon>Pleurotus</taxon>
    </lineage>
</organism>
<sequence>MVSGFCLLGGFALDRMEDVVWSDEAFNRLVLGHKQKSLIYSLVKQHAARADIFDDIVVGKGRGLINLLAGRPGCGKTLTAEAVAEVTHRPLYAISAGELGTFSTDVDMKLSQISELAQTWNAVLLLDEAEVQLEYYQGIIILTTNMVSLTTNSRIHFSVHYPDLDFDARKEVWGTFIGKVKLDTASMREDVVNSLAQLKLNGRQIKNTISTADSRNGTPGTIFSGTYPNRA</sequence>
<evidence type="ECO:0000313" key="1">
    <source>
        <dbReference type="EMBL" id="KAG9219720.1"/>
    </source>
</evidence>
<accession>A0ACB7IPU0</accession>
<name>A0ACB7IPU0_PLECO</name>